<keyword evidence="3" id="KW-1185">Reference proteome</keyword>
<keyword evidence="1" id="KW-1133">Transmembrane helix</keyword>
<sequence length="96" mass="11698">MKKHYWYERTTYQDKISLAGILFWIILGTWVLWDSWEFHSAIQTPLIILPVNMIVLTWVYWHLQKKALKYSRQDRHLLIFFALLIISVSAVWVYEI</sequence>
<feature type="transmembrane region" description="Helical" evidence="1">
    <location>
        <begin position="16"/>
        <end position="33"/>
    </location>
</feature>
<feature type="transmembrane region" description="Helical" evidence="1">
    <location>
        <begin position="45"/>
        <end position="63"/>
    </location>
</feature>
<keyword evidence="1" id="KW-0812">Transmembrane</keyword>
<evidence type="ECO:0000313" key="2">
    <source>
        <dbReference type="EMBL" id="KAA5540385.1"/>
    </source>
</evidence>
<feature type="transmembrane region" description="Helical" evidence="1">
    <location>
        <begin position="75"/>
        <end position="94"/>
    </location>
</feature>
<evidence type="ECO:0000313" key="3">
    <source>
        <dbReference type="Proteomes" id="UP000323426"/>
    </source>
</evidence>
<comment type="caution">
    <text evidence="2">The sequence shown here is derived from an EMBL/GenBank/DDBJ whole genome shotgun (WGS) entry which is preliminary data.</text>
</comment>
<keyword evidence="1" id="KW-0472">Membrane</keyword>
<protein>
    <submittedName>
        <fullName evidence="2">Uncharacterized protein</fullName>
    </submittedName>
</protein>
<reference evidence="2 3" key="1">
    <citation type="submission" date="2019-09" db="EMBL/GenBank/DDBJ databases">
        <title>Genome sequence and assembly of Adhaeribacter sp.</title>
        <authorList>
            <person name="Chhetri G."/>
        </authorList>
    </citation>
    <scope>NUCLEOTIDE SEQUENCE [LARGE SCALE GENOMIC DNA]</scope>
    <source>
        <strain evidence="2 3">DK36</strain>
    </source>
</reference>
<evidence type="ECO:0000256" key="1">
    <source>
        <dbReference type="SAM" id="Phobius"/>
    </source>
</evidence>
<dbReference type="EMBL" id="VWSF01000027">
    <property type="protein sequence ID" value="KAA5540385.1"/>
    <property type="molecule type" value="Genomic_DNA"/>
</dbReference>
<accession>A0A5M6D599</accession>
<organism evidence="2 3">
    <name type="scientific">Adhaeribacter rhizoryzae</name>
    <dbReference type="NCBI Taxonomy" id="2607907"/>
    <lineage>
        <taxon>Bacteria</taxon>
        <taxon>Pseudomonadati</taxon>
        <taxon>Bacteroidota</taxon>
        <taxon>Cytophagia</taxon>
        <taxon>Cytophagales</taxon>
        <taxon>Hymenobacteraceae</taxon>
        <taxon>Adhaeribacter</taxon>
    </lineage>
</organism>
<dbReference type="Proteomes" id="UP000323426">
    <property type="component" value="Unassembled WGS sequence"/>
</dbReference>
<proteinExistence type="predicted"/>
<gene>
    <name evidence="2" type="ORF">F0145_23035</name>
</gene>
<dbReference type="RefSeq" id="WP_150092458.1">
    <property type="nucleotide sequence ID" value="NZ_VWSF01000027.1"/>
</dbReference>
<dbReference type="AlphaFoldDB" id="A0A5M6D599"/>
<name>A0A5M6D599_9BACT</name>